<sequence>MLSCSNTSRRVSTEALSRKRHPAHDAHGGVSGCREFIMRCPKPVRSYRRDIRTCEDGRATNRKLSRLRWPIGRVGLSGHHEAVLPPLHAYALGLTAGIRLFALAMPLRPERAKPALVAGFVRDCRAYVL</sequence>
<dbReference type="Proteomes" id="UP001597171">
    <property type="component" value="Unassembled WGS sequence"/>
</dbReference>
<reference evidence="3" key="1">
    <citation type="journal article" date="2019" name="Int. J. Syst. Evol. Microbiol.">
        <title>The Global Catalogue of Microorganisms (GCM) 10K type strain sequencing project: providing services to taxonomists for standard genome sequencing and annotation.</title>
        <authorList>
            <consortium name="The Broad Institute Genomics Platform"/>
            <consortium name="The Broad Institute Genome Sequencing Center for Infectious Disease"/>
            <person name="Wu L."/>
            <person name="Ma J."/>
        </authorList>
    </citation>
    <scope>NUCLEOTIDE SEQUENCE [LARGE SCALE GENOMIC DNA]</scope>
    <source>
        <strain evidence="3">CCUG 61696</strain>
    </source>
</reference>
<feature type="compositionally biased region" description="Polar residues" evidence="1">
    <location>
        <begin position="1"/>
        <end position="10"/>
    </location>
</feature>
<accession>A0ABW3ZD85</accession>
<evidence type="ECO:0000313" key="2">
    <source>
        <dbReference type="EMBL" id="MFD1333782.1"/>
    </source>
</evidence>
<protein>
    <submittedName>
        <fullName evidence="2">Uncharacterized protein</fullName>
    </submittedName>
</protein>
<name>A0ABW3ZD85_9HYPH</name>
<feature type="region of interest" description="Disordered" evidence="1">
    <location>
        <begin position="1"/>
        <end position="29"/>
    </location>
</feature>
<gene>
    <name evidence="2" type="ORF">ACFQ4O_17395</name>
</gene>
<evidence type="ECO:0000313" key="3">
    <source>
        <dbReference type="Proteomes" id="UP001597171"/>
    </source>
</evidence>
<organism evidence="2 3">
    <name type="scientific">Methylopila musalis</name>
    <dbReference type="NCBI Taxonomy" id="1134781"/>
    <lineage>
        <taxon>Bacteria</taxon>
        <taxon>Pseudomonadati</taxon>
        <taxon>Pseudomonadota</taxon>
        <taxon>Alphaproteobacteria</taxon>
        <taxon>Hyphomicrobiales</taxon>
        <taxon>Methylopilaceae</taxon>
        <taxon>Methylopila</taxon>
    </lineage>
</organism>
<comment type="caution">
    <text evidence="2">The sequence shown here is derived from an EMBL/GenBank/DDBJ whole genome shotgun (WGS) entry which is preliminary data.</text>
</comment>
<dbReference type="EMBL" id="JBHTMX010000336">
    <property type="protein sequence ID" value="MFD1333782.1"/>
    <property type="molecule type" value="Genomic_DNA"/>
</dbReference>
<proteinExistence type="predicted"/>
<evidence type="ECO:0000256" key="1">
    <source>
        <dbReference type="SAM" id="MobiDB-lite"/>
    </source>
</evidence>
<feature type="non-terminal residue" evidence="2">
    <location>
        <position position="129"/>
    </location>
</feature>
<keyword evidence="3" id="KW-1185">Reference proteome</keyword>